<comment type="catalytic activity">
    <reaction evidence="8">
        <text>apo-[ACP] + CoA = holo-[ACP] + adenosine 3',5'-bisphosphate + H(+)</text>
        <dbReference type="Rhea" id="RHEA:12068"/>
        <dbReference type="Rhea" id="RHEA-COMP:9685"/>
        <dbReference type="Rhea" id="RHEA-COMP:9690"/>
        <dbReference type="ChEBI" id="CHEBI:15378"/>
        <dbReference type="ChEBI" id="CHEBI:29999"/>
        <dbReference type="ChEBI" id="CHEBI:57287"/>
        <dbReference type="ChEBI" id="CHEBI:58343"/>
        <dbReference type="ChEBI" id="CHEBI:64479"/>
        <dbReference type="EC" id="2.7.8.7"/>
    </reaction>
</comment>
<evidence type="ECO:0000256" key="8">
    <source>
        <dbReference type="HAMAP-Rule" id="MF_00101"/>
    </source>
</evidence>
<evidence type="ECO:0000256" key="7">
    <source>
        <dbReference type="ARBA" id="ARBA00023160"/>
    </source>
</evidence>
<comment type="similarity">
    <text evidence="8">Belongs to the P-Pant transferase superfamily. AcpS family.</text>
</comment>
<dbReference type="EC" id="2.7.8.7" evidence="8"/>
<evidence type="ECO:0000313" key="11">
    <source>
        <dbReference type="Proteomes" id="UP001500166"/>
    </source>
</evidence>
<keyword evidence="2 8" id="KW-0808">Transferase</keyword>
<feature type="binding site" evidence="8">
    <location>
        <position position="60"/>
    </location>
    <ligand>
        <name>Mg(2+)</name>
        <dbReference type="ChEBI" id="CHEBI:18420"/>
    </ligand>
</feature>
<keyword evidence="1 8" id="KW-0444">Lipid biosynthesis</keyword>
<feature type="domain" description="4'-phosphopantetheinyl transferase" evidence="9">
    <location>
        <begin position="15"/>
        <end position="111"/>
    </location>
</feature>
<keyword evidence="7 8" id="KW-0275">Fatty acid biosynthesis</keyword>
<comment type="subcellular location">
    <subcellularLocation>
        <location evidence="8">Cytoplasm</location>
    </subcellularLocation>
</comment>
<gene>
    <name evidence="8" type="primary">acpS</name>
    <name evidence="10" type="ORF">GCM10009824_05140</name>
</gene>
<keyword evidence="4 8" id="KW-0276">Fatty acid metabolism</keyword>
<keyword evidence="6 8" id="KW-0443">Lipid metabolism</keyword>
<evidence type="ECO:0000256" key="5">
    <source>
        <dbReference type="ARBA" id="ARBA00022842"/>
    </source>
</evidence>
<accession>A0ABN2XH65</accession>
<comment type="function">
    <text evidence="8">Transfers the 4'-phosphopantetheine moiety from coenzyme A to a Ser of acyl-carrier-protein.</text>
</comment>
<evidence type="ECO:0000256" key="3">
    <source>
        <dbReference type="ARBA" id="ARBA00022723"/>
    </source>
</evidence>
<dbReference type="EMBL" id="BAAAQA010000003">
    <property type="protein sequence ID" value="GAA2110495.1"/>
    <property type="molecule type" value="Genomic_DNA"/>
</dbReference>
<keyword evidence="8" id="KW-0963">Cytoplasm</keyword>
<dbReference type="NCBIfam" id="TIGR00516">
    <property type="entry name" value="acpS"/>
    <property type="match status" value="1"/>
</dbReference>
<keyword evidence="5 8" id="KW-0460">Magnesium</keyword>
<dbReference type="InterPro" id="IPR037143">
    <property type="entry name" value="4-PPantetheinyl_Trfase_dom_sf"/>
</dbReference>
<dbReference type="NCBIfam" id="TIGR00556">
    <property type="entry name" value="pantethn_trn"/>
    <property type="match status" value="1"/>
</dbReference>
<dbReference type="InterPro" id="IPR008278">
    <property type="entry name" value="4-PPantetheinyl_Trfase_dom"/>
</dbReference>
<evidence type="ECO:0000259" key="9">
    <source>
        <dbReference type="Pfam" id="PF01648"/>
    </source>
</evidence>
<dbReference type="Gene3D" id="3.90.470.20">
    <property type="entry name" value="4'-phosphopantetheinyl transferase domain"/>
    <property type="match status" value="1"/>
</dbReference>
<dbReference type="Pfam" id="PF01648">
    <property type="entry name" value="ACPS"/>
    <property type="match status" value="1"/>
</dbReference>
<evidence type="ECO:0000256" key="1">
    <source>
        <dbReference type="ARBA" id="ARBA00022516"/>
    </source>
</evidence>
<sequence length="133" mass="14382">MSAPAGRLAGMIVGTGVDIVDVERFKRQLERTPRLRERLFVEHERGLSLNSLAARFAVKEAAAKALLAPPGMIWQDCWITNDEHGAPRLHTTGTVAEVAERRGVESWHVTISHDGGMAVAFVVAEGSGGPRSD</sequence>
<dbReference type="SUPFAM" id="SSF56214">
    <property type="entry name" value="4'-phosphopantetheinyl transferase"/>
    <property type="match status" value="1"/>
</dbReference>
<comment type="cofactor">
    <cofactor evidence="8">
        <name>Mg(2+)</name>
        <dbReference type="ChEBI" id="CHEBI:18420"/>
    </cofactor>
</comment>
<evidence type="ECO:0000313" key="10">
    <source>
        <dbReference type="EMBL" id="GAA2110495.1"/>
    </source>
</evidence>
<evidence type="ECO:0000256" key="4">
    <source>
        <dbReference type="ARBA" id="ARBA00022832"/>
    </source>
</evidence>
<dbReference type="InterPro" id="IPR004568">
    <property type="entry name" value="Ppantetheine-prot_Trfase_dom"/>
</dbReference>
<dbReference type="HAMAP" id="MF_00101">
    <property type="entry name" value="AcpS"/>
    <property type="match status" value="1"/>
</dbReference>
<protein>
    <recommendedName>
        <fullName evidence="8">Holo-[acyl-carrier-protein] synthase</fullName>
        <shortName evidence="8">Holo-ACP synthase</shortName>
        <ecNumber evidence="8">2.7.8.7</ecNumber>
    </recommendedName>
    <alternativeName>
        <fullName evidence="8">4'-phosphopantetheinyl transferase AcpS</fullName>
    </alternativeName>
</protein>
<dbReference type="InterPro" id="IPR002582">
    <property type="entry name" value="ACPS"/>
</dbReference>
<organism evidence="10 11">
    <name type="scientific">Kocuria atrinae</name>
    <dbReference type="NCBI Taxonomy" id="592377"/>
    <lineage>
        <taxon>Bacteria</taxon>
        <taxon>Bacillati</taxon>
        <taxon>Actinomycetota</taxon>
        <taxon>Actinomycetes</taxon>
        <taxon>Micrococcales</taxon>
        <taxon>Micrococcaceae</taxon>
        <taxon>Kocuria</taxon>
    </lineage>
</organism>
<evidence type="ECO:0000256" key="6">
    <source>
        <dbReference type="ARBA" id="ARBA00023098"/>
    </source>
</evidence>
<comment type="caution">
    <text evidence="10">The sequence shown here is derived from an EMBL/GenBank/DDBJ whole genome shotgun (WGS) entry which is preliminary data.</text>
</comment>
<reference evidence="10 11" key="1">
    <citation type="journal article" date="2019" name="Int. J. Syst. Evol. Microbiol.">
        <title>The Global Catalogue of Microorganisms (GCM) 10K type strain sequencing project: providing services to taxonomists for standard genome sequencing and annotation.</title>
        <authorList>
            <consortium name="The Broad Institute Genomics Platform"/>
            <consortium name="The Broad Institute Genome Sequencing Center for Infectious Disease"/>
            <person name="Wu L."/>
            <person name="Ma J."/>
        </authorList>
    </citation>
    <scope>NUCLEOTIDE SEQUENCE [LARGE SCALE GENOMIC DNA]</scope>
    <source>
        <strain evidence="10 11">JCM 15914</strain>
    </source>
</reference>
<proteinExistence type="inferred from homology"/>
<dbReference type="NCBIfam" id="NF000832">
    <property type="entry name" value="PRK00070.3-2"/>
    <property type="match status" value="1"/>
</dbReference>
<evidence type="ECO:0000256" key="2">
    <source>
        <dbReference type="ARBA" id="ARBA00022679"/>
    </source>
</evidence>
<name>A0ABN2XH65_9MICC</name>
<dbReference type="Proteomes" id="UP001500166">
    <property type="component" value="Unassembled WGS sequence"/>
</dbReference>
<feature type="binding site" evidence="8">
    <location>
        <position position="18"/>
    </location>
    <ligand>
        <name>Mg(2+)</name>
        <dbReference type="ChEBI" id="CHEBI:18420"/>
    </ligand>
</feature>
<keyword evidence="3 8" id="KW-0479">Metal-binding</keyword>
<keyword evidence="11" id="KW-1185">Reference proteome</keyword>